<dbReference type="EMBL" id="VSIY01000013">
    <property type="protein sequence ID" value="TYB80752.1"/>
    <property type="molecule type" value="Genomic_DNA"/>
</dbReference>
<feature type="transmembrane region" description="Helical" evidence="1">
    <location>
        <begin position="82"/>
        <end position="102"/>
    </location>
</feature>
<accession>A0A5D0RGX0</accession>
<keyword evidence="3" id="KW-1185">Reference proteome</keyword>
<organism evidence="2 3">
    <name type="scientific">Maritimibacter fusiformis</name>
    <dbReference type="NCBI Taxonomy" id="2603819"/>
    <lineage>
        <taxon>Bacteria</taxon>
        <taxon>Pseudomonadati</taxon>
        <taxon>Pseudomonadota</taxon>
        <taxon>Alphaproteobacteria</taxon>
        <taxon>Rhodobacterales</taxon>
        <taxon>Roseobacteraceae</taxon>
        <taxon>Maritimibacter</taxon>
    </lineage>
</organism>
<evidence type="ECO:0000313" key="3">
    <source>
        <dbReference type="Proteomes" id="UP000322080"/>
    </source>
</evidence>
<name>A0A5D0RGX0_9RHOB</name>
<feature type="transmembrane region" description="Helical" evidence="1">
    <location>
        <begin position="50"/>
        <end position="70"/>
    </location>
</feature>
<dbReference type="Proteomes" id="UP000322080">
    <property type="component" value="Unassembled WGS sequence"/>
</dbReference>
<gene>
    <name evidence="2" type="ORF">FVF75_12985</name>
</gene>
<evidence type="ECO:0000256" key="1">
    <source>
        <dbReference type="SAM" id="Phobius"/>
    </source>
</evidence>
<comment type="caution">
    <text evidence="2">The sequence shown here is derived from an EMBL/GenBank/DDBJ whole genome shotgun (WGS) entry which is preliminary data.</text>
</comment>
<keyword evidence="1" id="KW-0472">Membrane</keyword>
<keyword evidence="1" id="KW-0812">Transmembrane</keyword>
<keyword evidence="1" id="KW-1133">Transmembrane helix</keyword>
<dbReference type="GO" id="GO:0016020">
    <property type="term" value="C:membrane"/>
    <property type="evidence" value="ECO:0007669"/>
    <property type="project" value="InterPro"/>
</dbReference>
<reference evidence="2 3" key="1">
    <citation type="submission" date="2019-08" db="EMBL/GenBank/DDBJ databases">
        <title>Identification of a novel species of the genus Boseongicola.</title>
        <authorList>
            <person name="Zhang X.-Q."/>
        </authorList>
    </citation>
    <scope>NUCLEOTIDE SEQUENCE [LARGE SCALE GENOMIC DNA]</scope>
    <source>
        <strain evidence="2 3">HY14</strain>
    </source>
</reference>
<proteinExistence type="predicted"/>
<protein>
    <submittedName>
        <fullName evidence="2">Copper resistance protein CopD</fullName>
    </submittedName>
</protein>
<dbReference type="AlphaFoldDB" id="A0A5D0RGX0"/>
<feature type="transmembrane region" description="Helical" evidence="1">
    <location>
        <begin position="122"/>
        <end position="141"/>
    </location>
</feature>
<evidence type="ECO:0000313" key="2">
    <source>
        <dbReference type="EMBL" id="TYB80752.1"/>
    </source>
</evidence>
<sequence>MFYWVLTAHLLGAAIWTGGHLVLAVSVLPRALRAGSPQILTDFEAGFERIGIPALLVQVASGLWLAYAVAPDWRAWFAFDDAVSGAVAVKLILLAMTAGLALNARFRVIPNLSAETLPLMGWHIRAVTLFSILFVMAGAFISTGGW</sequence>